<dbReference type="AlphaFoldDB" id="A0A8J3APK7"/>
<dbReference type="EMBL" id="BMHB01000003">
    <property type="protein sequence ID" value="GGI17429.1"/>
    <property type="molecule type" value="Genomic_DNA"/>
</dbReference>
<proteinExistence type="predicted"/>
<reference evidence="2" key="1">
    <citation type="journal article" date="2019" name="Int. J. Syst. Evol. Microbiol.">
        <title>The Global Catalogue of Microorganisms (GCM) 10K type strain sequencing project: providing services to taxonomists for standard genome sequencing and annotation.</title>
        <authorList>
            <consortium name="The Broad Institute Genomics Platform"/>
            <consortium name="The Broad Institute Genome Sequencing Center for Infectious Disease"/>
            <person name="Wu L."/>
            <person name="Ma J."/>
        </authorList>
    </citation>
    <scope>NUCLEOTIDE SEQUENCE [LARGE SCALE GENOMIC DNA]</scope>
    <source>
        <strain evidence="2">CGMCC 1.14993</strain>
    </source>
</reference>
<dbReference type="OrthoDB" id="2005670at2"/>
<sequence>MKKNVIILGSCITRDAFNFSNDQYVIPHYFARTSLISLMSKSLLIDQSKINLTSAFQKKCIVQDIEKSFFQIISESKFDFILIDFIDERFNLLKLNDSLITKSNELVASGLIDEYDFTEIVRNEDLLSTWEKSAKAFFNTLLKYIPAHKIIIHKGAWKTKYINEDGTISEFSNQLQQIEKQNKYLYYYYQFIEENFTEMKVLDMTNEELYCSVDHRWGLSPYHFEDKYYELFLQKLDQIVKEMDSKNLADIFDVIQKKSVVLYENDLFVHKLNNVDVNINFEDLSIAYYVKFNNEVLYQQWYGENRILNYHPTQKGEYEIVIFLRDPIHLENVKYFQYKIKI</sequence>
<evidence type="ECO:0000313" key="1">
    <source>
        <dbReference type="EMBL" id="GGI17429.1"/>
    </source>
</evidence>
<dbReference type="RefSeq" id="WP_088002081.1">
    <property type="nucleotide sequence ID" value="NZ_BMHB01000003.1"/>
</dbReference>
<dbReference type="InterPro" id="IPR046237">
    <property type="entry name" value="DUF6270"/>
</dbReference>
<protein>
    <submittedName>
        <fullName evidence="1">Uncharacterized protein</fullName>
    </submittedName>
</protein>
<evidence type="ECO:0000313" key="2">
    <source>
        <dbReference type="Proteomes" id="UP000626244"/>
    </source>
</evidence>
<keyword evidence="2" id="KW-1185">Reference proteome</keyword>
<accession>A0A8J3APK7</accession>
<gene>
    <name evidence="1" type="ORF">GCM10007380_37900</name>
</gene>
<organism evidence="1 2">
    <name type="scientific">Gottfriedia solisilvae</name>
    <dbReference type="NCBI Taxonomy" id="1516104"/>
    <lineage>
        <taxon>Bacteria</taxon>
        <taxon>Bacillati</taxon>
        <taxon>Bacillota</taxon>
        <taxon>Bacilli</taxon>
        <taxon>Bacillales</taxon>
        <taxon>Bacillaceae</taxon>
        <taxon>Gottfriedia</taxon>
    </lineage>
</organism>
<comment type="caution">
    <text evidence="1">The sequence shown here is derived from an EMBL/GenBank/DDBJ whole genome shotgun (WGS) entry which is preliminary data.</text>
</comment>
<dbReference type="Proteomes" id="UP000626244">
    <property type="component" value="Unassembled WGS sequence"/>
</dbReference>
<name>A0A8J3APK7_9BACI</name>
<dbReference type="Pfam" id="PF19786">
    <property type="entry name" value="DUF6270"/>
    <property type="match status" value="1"/>
</dbReference>